<feature type="transmembrane region" description="Helical" evidence="7">
    <location>
        <begin position="33"/>
        <end position="58"/>
    </location>
</feature>
<dbReference type="PANTHER" id="PTHR23515">
    <property type="entry name" value="HIGH-AFFINITY NITRATE TRANSPORTER 2.3"/>
    <property type="match status" value="1"/>
</dbReference>
<evidence type="ECO:0000256" key="7">
    <source>
        <dbReference type="SAM" id="Phobius"/>
    </source>
</evidence>
<evidence type="ECO:0000256" key="3">
    <source>
        <dbReference type="ARBA" id="ARBA00022692"/>
    </source>
</evidence>
<proteinExistence type="inferred from homology"/>
<dbReference type="Gene3D" id="1.20.1250.20">
    <property type="entry name" value="MFS general substrate transporter like domains"/>
    <property type="match status" value="1"/>
</dbReference>
<feature type="transmembrane region" description="Helical" evidence="7">
    <location>
        <begin position="165"/>
        <end position="189"/>
    </location>
</feature>
<accession>A0ABU2H7G1</accession>
<dbReference type="SUPFAM" id="SSF103473">
    <property type="entry name" value="MFS general substrate transporter"/>
    <property type="match status" value="1"/>
</dbReference>
<dbReference type="InterPro" id="IPR036259">
    <property type="entry name" value="MFS_trans_sf"/>
</dbReference>
<name>A0ABU2H7G1_9ACTN</name>
<dbReference type="EMBL" id="JAVLVT010000004">
    <property type="protein sequence ID" value="MDS1270774.1"/>
    <property type="molecule type" value="Genomic_DNA"/>
</dbReference>
<comment type="caution">
    <text evidence="8">The sequence shown here is derived from an EMBL/GenBank/DDBJ whole genome shotgun (WGS) entry which is preliminary data.</text>
</comment>
<keyword evidence="3 7" id="KW-0812">Transmembrane</keyword>
<dbReference type="Pfam" id="PF07690">
    <property type="entry name" value="MFS_1"/>
    <property type="match status" value="1"/>
</dbReference>
<feature type="transmembrane region" description="Helical" evidence="7">
    <location>
        <begin position="273"/>
        <end position="291"/>
    </location>
</feature>
<feature type="transmembrane region" description="Helical" evidence="7">
    <location>
        <begin position="70"/>
        <end position="88"/>
    </location>
</feature>
<comment type="subcellular location">
    <subcellularLocation>
        <location evidence="1">Membrane</location>
        <topology evidence="1">Multi-pass membrane protein</topology>
    </subcellularLocation>
</comment>
<keyword evidence="9" id="KW-1185">Reference proteome</keyword>
<comment type="similarity">
    <text evidence="2">Belongs to the major facilitator superfamily. Nitrate/nitrite porter (TC 2.A.1.8) family.</text>
</comment>
<feature type="compositionally biased region" description="Low complexity" evidence="6">
    <location>
        <begin position="452"/>
        <end position="461"/>
    </location>
</feature>
<feature type="transmembrane region" description="Helical" evidence="7">
    <location>
        <begin position="126"/>
        <end position="144"/>
    </location>
</feature>
<dbReference type="Proteomes" id="UP001250214">
    <property type="component" value="Unassembled WGS sequence"/>
</dbReference>
<feature type="transmembrane region" description="Helical" evidence="7">
    <location>
        <begin position="236"/>
        <end position="261"/>
    </location>
</feature>
<keyword evidence="4 7" id="KW-1133">Transmembrane helix</keyword>
<dbReference type="RefSeq" id="WP_310912322.1">
    <property type="nucleotide sequence ID" value="NZ_JAVLVT010000004.1"/>
</dbReference>
<feature type="transmembrane region" description="Helical" evidence="7">
    <location>
        <begin position="100"/>
        <end position="120"/>
    </location>
</feature>
<evidence type="ECO:0000313" key="9">
    <source>
        <dbReference type="Proteomes" id="UP001250214"/>
    </source>
</evidence>
<dbReference type="CDD" id="cd17341">
    <property type="entry name" value="MFS_NRT2_like"/>
    <property type="match status" value="1"/>
</dbReference>
<sequence length="461" mass="49114">MPGRPDGHWIHHWDPEDRVFWARSGRRIARRNLWASIFAEHIGFSVWSLWAVLVLFMTPENGFHFSTEQKFLLVSTVSFVGAALRVPYTLAVPRFGGRTWTIASVAVLLIPTVMAAYLIQAPETPFWLFLLLGATAGLGGGNFASSMANISFFFPEREKGWALGLNAGGGNIGVATVQLVGLAVIALFTLDGGPLVPLVYVPLLVSAIWVSWRYMDNLGTARTAPTAYLAATRDRHFWIMSLLYVATFGSFIGFGFAFGLLLQSQFDRTPLEAASITFLGPALGSLLRPVGGGLADRFGGARITVGTFGAMAVAAAVILAAIENVSLPVFLAAFSVLFVLTGIGNGSTYKMIPAIYAAKAENLMNQGISREEAVARCNHRAGSVLGLIGAVGAVGGVGINLVFRESFAASGTATPAFAVFLVGYLVCAVVTWAVYVRAPRPQPSARPDETPARTPAETATP</sequence>
<evidence type="ECO:0000256" key="5">
    <source>
        <dbReference type="ARBA" id="ARBA00023136"/>
    </source>
</evidence>
<evidence type="ECO:0000256" key="2">
    <source>
        <dbReference type="ARBA" id="ARBA00008432"/>
    </source>
</evidence>
<feature type="transmembrane region" description="Helical" evidence="7">
    <location>
        <begin position="328"/>
        <end position="349"/>
    </location>
</feature>
<gene>
    <name evidence="8" type="ORF">RIF23_10725</name>
</gene>
<organism evidence="8 9">
    <name type="scientific">Lipingzhangella rawalii</name>
    <dbReference type="NCBI Taxonomy" id="2055835"/>
    <lineage>
        <taxon>Bacteria</taxon>
        <taxon>Bacillati</taxon>
        <taxon>Actinomycetota</taxon>
        <taxon>Actinomycetes</taxon>
        <taxon>Streptosporangiales</taxon>
        <taxon>Nocardiopsidaceae</taxon>
        <taxon>Lipingzhangella</taxon>
    </lineage>
</organism>
<evidence type="ECO:0000256" key="4">
    <source>
        <dbReference type="ARBA" id="ARBA00022989"/>
    </source>
</evidence>
<keyword evidence="5 7" id="KW-0472">Membrane</keyword>
<feature type="transmembrane region" description="Helical" evidence="7">
    <location>
        <begin position="415"/>
        <end position="436"/>
    </location>
</feature>
<dbReference type="InterPro" id="IPR044772">
    <property type="entry name" value="NO3_transporter"/>
</dbReference>
<feature type="region of interest" description="Disordered" evidence="6">
    <location>
        <begin position="441"/>
        <end position="461"/>
    </location>
</feature>
<feature type="transmembrane region" description="Helical" evidence="7">
    <location>
        <begin position="303"/>
        <end position="322"/>
    </location>
</feature>
<evidence type="ECO:0000256" key="6">
    <source>
        <dbReference type="SAM" id="MobiDB-lite"/>
    </source>
</evidence>
<reference evidence="9" key="1">
    <citation type="submission" date="2023-07" db="EMBL/GenBank/DDBJ databases">
        <title>Novel species in the genus Lipingzhangella isolated from Sambhar Salt Lake.</title>
        <authorList>
            <person name="Jiya N."/>
            <person name="Kajale S."/>
            <person name="Sharma A."/>
        </authorList>
    </citation>
    <scope>NUCLEOTIDE SEQUENCE [LARGE SCALE GENOMIC DNA]</scope>
    <source>
        <strain evidence="9">LS1_29</strain>
    </source>
</reference>
<feature type="transmembrane region" description="Helical" evidence="7">
    <location>
        <begin position="195"/>
        <end position="215"/>
    </location>
</feature>
<evidence type="ECO:0000313" key="8">
    <source>
        <dbReference type="EMBL" id="MDS1270774.1"/>
    </source>
</evidence>
<evidence type="ECO:0000256" key="1">
    <source>
        <dbReference type="ARBA" id="ARBA00004141"/>
    </source>
</evidence>
<feature type="transmembrane region" description="Helical" evidence="7">
    <location>
        <begin position="384"/>
        <end position="403"/>
    </location>
</feature>
<dbReference type="InterPro" id="IPR011701">
    <property type="entry name" value="MFS"/>
</dbReference>
<protein>
    <submittedName>
        <fullName evidence="8">Nitrate/nitrite transporter</fullName>
    </submittedName>
</protein>